<feature type="transmembrane region" description="Helical" evidence="1">
    <location>
        <begin position="236"/>
        <end position="258"/>
    </location>
</feature>
<feature type="transmembrane region" description="Helical" evidence="1">
    <location>
        <begin position="151"/>
        <end position="184"/>
    </location>
</feature>
<dbReference type="Pfam" id="PF12679">
    <property type="entry name" value="ABC2_membrane_2"/>
    <property type="match status" value="1"/>
</dbReference>
<dbReference type="EMBL" id="UFWZ01000001">
    <property type="protein sequence ID" value="SUY46008.1"/>
    <property type="molecule type" value="Genomic_DNA"/>
</dbReference>
<protein>
    <submittedName>
        <fullName evidence="2">ABC transporter permease</fullName>
    </submittedName>
</protein>
<evidence type="ECO:0000256" key="1">
    <source>
        <dbReference type="SAM" id="Phobius"/>
    </source>
</evidence>
<feature type="transmembrane region" description="Helical" evidence="1">
    <location>
        <begin position="204"/>
        <end position="229"/>
    </location>
</feature>
<dbReference type="PANTHER" id="PTHR37305:SF1">
    <property type="entry name" value="MEMBRANE PROTEIN"/>
    <property type="match status" value="1"/>
</dbReference>
<feature type="transmembrane region" description="Helical" evidence="1">
    <location>
        <begin position="109"/>
        <end position="130"/>
    </location>
</feature>
<evidence type="ECO:0000313" key="3">
    <source>
        <dbReference type="Proteomes" id="UP000254664"/>
    </source>
</evidence>
<keyword evidence="3" id="KW-1185">Reference proteome</keyword>
<name>A0A381J4L9_9CLOT</name>
<evidence type="ECO:0000313" key="2">
    <source>
        <dbReference type="EMBL" id="SUY46008.1"/>
    </source>
</evidence>
<reference evidence="2 3" key="1">
    <citation type="submission" date="2018-06" db="EMBL/GenBank/DDBJ databases">
        <authorList>
            <consortium name="Pathogen Informatics"/>
            <person name="Doyle S."/>
        </authorList>
    </citation>
    <scope>NUCLEOTIDE SEQUENCE [LARGE SCALE GENOMIC DNA]</scope>
    <source>
        <strain evidence="2 3">NCTC9836</strain>
    </source>
</reference>
<keyword evidence="1" id="KW-0472">Membrane</keyword>
<feature type="transmembrane region" description="Helical" evidence="1">
    <location>
        <begin position="21"/>
        <end position="42"/>
    </location>
</feature>
<dbReference type="AlphaFoldDB" id="A0A381J4L9"/>
<sequence>MHNMINLIRNENMKIAHSISTWIMVGIVALMIVAVGLISRFAGAEAPKSDWKTDIITENESIKKNIEDAEISENSKANLTKELQTNEYHLEHNIEPIQGKSLWGFVEGIARGMIGLISLFAIIMAGGIVANEFSGGTIKLLLIRPSKRWKILLSKYIAVIGYTILMLLVLLVVSSIVGGILFGFKGAGIPFIANSNGKITEINMIAHIVQIYGLQCISLVMMVTLAFMISTVFRNSAMAIGIGVFLLTIGTTITMLLLKYNWSKYILFANVDLNQYIDGEPLVKGMTMTFSITLLIVYFVIFNVISYIGFTKRDIVA</sequence>
<accession>A0A381J4L9</accession>
<dbReference type="OrthoDB" id="2024038at2"/>
<keyword evidence="1" id="KW-0812">Transmembrane</keyword>
<keyword evidence="1" id="KW-1133">Transmembrane helix</keyword>
<organism evidence="2 3">
    <name type="scientific">Clostridium putrefaciens</name>
    <dbReference type="NCBI Taxonomy" id="99675"/>
    <lineage>
        <taxon>Bacteria</taxon>
        <taxon>Bacillati</taxon>
        <taxon>Bacillota</taxon>
        <taxon>Clostridia</taxon>
        <taxon>Eubacteriales</taxon>
        <taxon>Clostridiaceae</taxon>
        <taxon>Clostridium</taxon>
    </lineage>
</organism>
<proteinExistence type="predicted"/>
<dbReference type="GO" id="GO:0005886">
    <property type="term" value="C:plasma membrane"/>
    <property type="evidence" value="ECO:0007669"/>
    <property type="project" value="UniProtKB-SubCell"/>
</dbReference>
<gene>
    <name evidence="2" type="ORF">NCTC9836_00551</name>
</gene>
<feature type="transmembrane region" description="Helical" evidence="1">
    <location>
        <begin position="288"/>
        <end position="310"/>
    </location>
</feature>
<dbReference type="GO" id="GO:0140359">
    <property type="term" value="F:ABC-type transporter activity"/>
    <property type="evidence" value="ECO:0007669"/>
    <property type="project" value="InterPro"/>
</dbReference>
<dbReference type="PANTHER" id="PTHR37305">
    <property type="entry name" value="INTEGRAL MEMBRANE PROTEIN-RELATED"/>
    <property type="match status" value="1"/>
</dbReference>
<dbReference type="Proteomes" id="UP000254664">
    <property type="component" value="Unassembled WGS sequence"/>
</dbReference>